<organism evidence="3 4">
    <name type="scientific">Flaviaesturariibacter amylovorans</name>
    <dbReference type="NCBI Taxonomy" id="1084520"/>
    <lineage>
        <taxon>Bacteria</taxon>
        <taxon>Pseudomonadati</taxon>
        <taxon>Bacteroidota</taxon>
        <taxon>Chitinophagia</taxon>
        <taxon>Chitinophagales</taxon>
        <taxon>Chitinophagaceae</taxon>
        <taxon>Flaviaestuariibacter</taxon>
    </lineage>
</organism>
<accession>A0ABP8HD91</accession>
<keyword evidence="4" id="KW-1185">Reference proteome</keyword>
<evidence type="ECO:0000256" key="1">
    <source>
        <dbReference type="SAM" id="MobiDB-lite"/>
    </source>
</evidence>
<dbReference type="Proteomes" id="UP001501725">
    <property type="component" value="Unassembled WGS sequence"/>
</dbReference>
<feature type="compositionally biased region" description="Basic and acidic residues" evidence="1">
    <location>
        <begin position="148"/>
        <end position="160"/>
    </location>
</feature>
<feature type="region of interest" description="Disordered" evidence="1">
    <location>
        <begin position="139"/>
        <end position="161"/>
    </location>
</feature>
<dbReference type="RefSeq" id="WP_345256889.1">
    <property type="nucleotide sequence ID" value="NZ_BAABGY010000009.1"/>
</dbReference>
<gene>
    <name evidence="3" type="ORF">GCM10023184_33100</name>
</gene>
<feature type="chain" id="PRO_5045160838" description="Lipoprotein" evidence="2">
    <location>
        <begin position="18"/>
        <end position="195"/>
    </location>
</feature>
<protein>
    <recommendedName>
        <fullName evidence="5">Lipoprotein</fullName>
    </recommendedName>
</protein>
<evidence type="ECO:0000313" key="3">
    <source>
        <dbReference type="EMBL" id="GAA4337325.1"/>
    </source>
</evidence>
<dbReference type="EMBL" id="BAABGY010000009">
    <property type="protein sequence ID" value="GAA4337325.1"/>
    <property type="molecule type" value="Genomic_DNA"/>
</dbReference>
<name>A0ABP8HD91_9BACT</name>
<dbReference type="PROSITE" id="PS51257">
    <property type="entry name" value="PROKAR_LIPOPROTEIN"/>
    <property type="match status" value="1"/>
</dbReference>
<keyword evidence="2" id="KW-0732">Signal</keyword>
<reference evidence="4" key="1">
    <citation type="journal article" date="2019" name="Int. J. Syst. Evol. Microbiol.">
        <title>The Global Catalogue of Microorganisms (GCM) 10K type strain sequencing project: providing services to taxonomists for standard genome sequencing and annotation.</title>
        <authorList>
            <consortium name="The Broad Institute Genomics Platform"/>
            <consortium name="The Broad Institute Genome Sequencing Center for Infectious Disease"/>
            <person name="Wu L."/>
            <person name="Ma J."/>
        </authorList>
    </citation>
    <scope>NUCLEOTIDE SEQUENCE [LARGE SCALE GENOMIC DNA]</scope>
    <source>
        <strain evidence="4">JCM 17919</strain>
    </source>
</reference>
<evidence type="ECO:0000256" key="2">
    <source>
        <dbReference type="SAM" id="SignalP"/>
    </source>
</evidence>
<feature type="signal peptide" evidence="2">
    <location>
        <begin position="1"/>
        <end position="17"/>
    </location>
</feature>
<comment type="caution">
    <text evidence="3">The sequence shown here is derived from an EMBL/GenBank/DDBJ whole genome shotgun (WGS) entry which is preliminary data.</text>
</comment>
<evidence type="ECO:0000313" key="4">
    <source>
        <dbReference type="Proteomes" id="UP001501725"/>
    </source>
</evidence>
<evidence type="ECO:0008006" key="5">
    <source>
        <dbReference type="Google" id="ProtNLM"/>
    </source>
</evidence>
<sequence>MLLRCLSYTCLVVALFACNSSQPGSRPGGKRTAATSDSAGKKATPLAANYFVERTDYFSDTRRPDRFRLELQGGPLLDSKVRFTIQDPDGQLIHEETFRATDLLSYAALDDTSAAGKEAFIRQRLDSFFAPSQFLRPAVKPGEQLQGDEERQPDWDEIRSDPSATGFSYLLGEEDGRRIAWSKKRKKVVLYYNCC</sequence>
<proteinExistence type="predicted"/>